<name>A0A516KKW4_9BACI</name>
<organism evidence="1 2">
    <name type="scientific">Radiobacillus deserti</name>
    <dbReference type="NCBI Taxonomy" id="2594883"/>
    <lineage>
        <taxon>Bacteria</taxon>
        <taxon>Bacillati</taxon>
        <taxon>Bacillota</taxon>
        <taxon>Bacilli</taxon>
        <taxon>Bacillales</taxon>
        <taxon>Bacillaceae</taxon>
        <taxon>Radiobacillus</taxon>
    </lineage>
</organism>
<dbReference type="Gene3D" id="4.10.280.10">
    <property type="entry name" value="Helix-loop-helix DNA-binding domain"/>
    <property type="match status" value="1"/>
</dbReference>
<evidence type="ECO:0000313" key="2">
    <source>
        <dbReference type="Proteomes" id="UP000315215"/>
    </source>
</evidence>
<dbReference type="Proteomes" id="UP000315215">
    <property type="component" value="Chromosome"/>
</dbReference>
<dbReference type="InterPro" id="IPR036638">
    <property type="entry name" value="HLH_DNA-bd_sf"/>
</dbReference>
<dbReference type="GO" id="GO:0046983">
    <property type="term" value="F:protein dimerization activity"/>
    <property type="evidence" value="ECO:0007669"/>
    <property type="project" value="InterPro"/>
</dbReference>
<reference evidence="1 2" key="1">
    <citation type="submission" date="2019-07" db="EMBL/GenBank/DDBJ databases">
        <authorList>
            <person name="Li J."/>
        </authorList>
    </citation>
    <scope>NUCLEOTIDE SEQUENCE [LARGE SCALE GENOMIC DNA]</scope>
    <source>
        <strain evidence="1 2">TKL69</strain>
    </source>
</reference>
<keyword evidence="2" id="KW-1185">Reference proteome</keyword>
<proteinExistence type="predicted"/>
<dbReference type="InterPro" id="IPR037208">
    <property type="entry name" value="Spo0E-like_sf"/>
</dbReference>
<protein>
    <submittedName>
        <fullName evidence="1">Aspartyl-phosphate phosphatase Spo0E family protein</fullName>
    </submittedName>
</protein>
<dbReference type="InterPro" id="IPR018540">
    <property type="entry name" value="Spo0E-like"/>
</dbReference>
<dbReference type="KEGG" id="aqt:FN924_01055"/>
<dbReference type="SUPFAM" id="SSF140500">
    <property type="entry name" value="BAS1536-like"/>
    <property type="match status" value="1"/>
</dbReference>
<dbReference type="GO" id="GO:0043937">
    <property type="term" value="P:regulation of sporulation"/>
    <property type="evidence" value="ECO:0007669"/>
    <property type="project" value="InterPro"/>
</dbReference>
<dbReference type="AlphaFoldDB" id="A0A516KKW4"/>
<evidence type="ECO:0000313" key="1">
    <source>
        <dbReference type="EMBL" id="QDP42039.1"/>
    </source>
</evidence>
<sequence length="46" mass="5512">MQLMEKIEKSRQEMISLSQYQDLTSEPVVTAITRLDYLISEFQRVY</sequence>
<accession>A0A516KKW4</accession>
<dbReference type="Pfam" id="PF09388">
    <property type="entry name" value="SpoOE-like"/>
    <property type="match status" value="1"/>
</dbReference>
<dbReference type="EMBL" id="CP041666">
    <property type="protein sequence ID" value="QDP42039.1"/>
    <property type="molecule type" value="Genomic_DNA"/>
</dbReference>
<gene>
    <name evidence="1" type="ORF">FN924_01055</name>
</gene>